<dbReference type="InParanoid" id="A0A4R2PIH4"/>
<evidence type="ECO:0000256" key="6">
    <source>
        <dbReference type="ARBA" id="ARBA00022723"/>
    </source>
</evidence>
<reference evidence="14 15" key="1">
    <citation type="submission" date="2019-03" db="EMBL/GenBank/DDBJ databases">
        <title>Genomic Encyclopedia of Type Strains, Phase IV (KMG-IV): sequencing the most valuable type-strain genomes for metagenomic binning, comparative biology and taxonomic classification.</title>
        <authorList>
            <person name="Goeker M."/>
        </authorList>
    </citation>
    <scope>NUCLEOTIDE SEQUENCE [LARGE SCALE GENOMIC DNA]</scope>
    <source>
        <strain evidence="14 15">DSM 2132</strain>
    </source>
</reference>
<dbReference type="InterPro" id="IPR036895">
    <property type="entry name" value="Uracil-DNA_glycosylase-like_sf"/>
</dbReference>
<keyword evidence="6" id="KW-0479">Metal-binding</keyword>
<evidence type="ECO:0000256" key="11">
    <source>
        <dbReference type="ARBA" id="ARBA00023204"/>
    </source>
</evidence>
<feature type="region of interest" description="Disordered" evidence="12">
    <location>
        <begin position="27"/>
        <end position="107"/>
    </location>
</feature>
<organism evidence="14 15">
    <name type="scientific">Rhodothalassium salexigens DSM 2132</name>
    <dbReference type="NCBI Taxonomy" id="1188247"/>
    <lineage>
        <taxon>Bacteria</taxon>
        <taxon>Pseudomonadati</taxon>
        <taxon>Pseudomonadota</taxon>
        <taxon>Alphaproteobacteria</taxon>
        <taxon>Rhodothalassiales</taxon>
        <taxon>Rhodothalassiaceae</taxon>
        <taxon>Rhodothalassium</taxon>
    </lineage>
</organism>
<comment type="catalytic activity">
    <reaction evidence="1">
        <text>Hydrolyzes single-stranded DNA or mismatched double-stranded DNA and polynucleotides, releasing free uracil.</text>
        <dbReference type="EC" id="3.2.2.27"/>
    </reaction>
</comment>
<evidence type="ECO:0000256" key="8">
    <source>
        <dbReference type="ARBA" id="ARBA00022801"/>
    </source>
</evidence>
<dbReference type="SMART" id="SM00987">
    <property type="entry name" value="UreE_C"/>
    <property type="match status" value="1"/>
</dbReference>
<sequence length="330" mass="33651">MGDATQLLAWQVAMGADEAIVETPVDRFAASRARQQHRAARHSPGEGHGPSAEAGDLAGGRASRGGASRDADGDATPDRAAAPSHASVPNRAPAQAPSPRPAAVAGDAAAAVEAERLAGAAGTLEALRQALDRFEGCALKRGARQTVFADGLPGAPLMIVGEAPGAEEDRQGRPFVGDAGRLLDRMLAAIGASRSDNVYITNVVNWRPPANRTPSLEEIAICRPFILRHIALAAPRVVVVMGNTAAKGVLQASAGITALRGRWQALAPTQSAAGDGAGDDVGGGAGAGQSAGLGVAVMPTFHPAYLLRQPALKGLAWQDLLQIAERIKGA</sequence>
<dbReference type="EC" id="3.2.2.27" evidence="3"/>
<dbReference type="SMART" id="SM00986">
    <property type="entry name" value="UDG"/>
    <property type="match status" value="1"/>
</dbReference>
<keyword evidence="9" id="KW-0408">Iron</keyword>
<comment type="caution">
    <text evidence="14">The sequence shown here is derived from an EMBL/GenBank/DDBJ whole genome shotgun (WGS) entry which is preliminary data.</text>
</comment>
<dbReference type="InterPro" id="IPR005273">
    <property type="entry name" value="Ura-DNA_glyco_family4"/>
</dbReference>
<protein>
    <recommendedName>
        <fullName evidence="4">Type-4 uracil-DNA glycosylase</fullName>
        <ecNumber evidence="3">3.2.2.27</ecNumber>
    </recommendedName>
</protein>
<dbReference type="GO" id="GO:0006281">
    <property type="term" value="P:DNA repair"/>
    <property type="evidence" value="ECO:0007669"/>
    <property type="project" value="UniProtKB-KW"/>
</dbReference>
<evidence type="ECO:0000259" key="13">
    <source>
        <dbReference type="SMART" id="SM00986"/>
    </source>
</evidence>
<dbReference type="EMBL" id="SLXO01000004">
    <property type="protein sequence ID" value="TCP35279.1"/>
    <property type="molecule type" value="Genomic_DNA"/>
</dbReference>
<keyword evidence="7" id="KW-0227">DNA damage</keyword>
<dbReference type="InterPro" id="IPR051536">
    <property type="entry name" value="UDG_Type-4/5"/>
</dbReference>
<evidence type="ECO:0000256" key="7">
    <source>
        <dbReference type="ARBA" id="ARBA00022763"/>
    </source>
</evidence>
<gene>
    <name evidence="14" type="ORF">EV659_104130</name>
</gene>
<keyword evidence="10" id="KW-0411">Iron-sulfur</keyword>
<evidence type="ECO:0000256" key="1">
    <source>
        <dbReference type="ARBA" id="ARBA00001400"/>
    </source>
</evidence>
<keyword evidence="5" id="KW-0004">4Fe-4S</keyword>
<keyword evidence="11" id="KW-0234">DNA repair</keyword>
<dbReference type="GO" id="GO:0046872">
    <property type="term" value="F:metal ion binding"/>
    <property type="evidence" value="ECO:0007669"/>
    <property type="project" value="UniProtKB-KW"/>
</dbReference>
<evidence type="ECO:0000313" key="14">
    <source>
        <dbReference type="EMBL" id="TCP35279.1"/>
    </source>
</evidence>
<keyword evidence="15" id="KW-1185">Reference proteome</keyword>
<feature type="domain" description="Uracil-DNA glycosylase-like" evidence="13">
    <location>
        <begin position="148"/>
        <end position="321"/>
    </location>
</feature>
<feature type="compositionally biased region" description="Low complexity" evidence="12">
    <location>
        <begin position="89"/>
        <end position="107"/>
    </location>
</feature>
<dbReference type="PANTHER" id="PTHR33693">
    <property type="entry name" value="TYPE-5 URACIL-DNA GLYCOSYLASE"/>
    <property type="match status" value="1"/>
</dbReference>
<name>A0A4R2PIH4_RHOSA</name>
<dbReference type="GO" id="GO:0051539">
    <property type="term" value="F:4 iron, 4 sulfur cluster binding"/>
    <property type="evidence" value="ECO:0007669"/>
    <property type="project" value="UniProtKB-KW"/>
</dbReference>
<keyword evidence="8" id="KW-0378">Hydrolase</keyword>
<evidence type="ECO:0000313" key="15">
    <source>
        <dbReference type="Proteomes" id="UP000295399"/>
    </source>
</evidence>
<dbReference type="GO" id="GO:0004844">
    <property type="term" value="F:uracil DNA N-glycosylase activity"/>
    <property type="evidence" value="ECO:0007669"/>
    <property type="project" value="UniProtKB-EC"/>
</dbReference>
<evidence type="ECO:0000256" key="4">
    <source>
        <dbReference type="ARBA" id="ARBA00019403"/>
    </source>
</evidence>
<dbReference type="NCBIfam" id="TIGR00758">
    <property type="entry name" value="UDG_fam4"/>
    <property type="match status" value="1"/>
</dbReference>
<dbReference type="PANTHER" id="PTHR33693:SF1">
    <property type="entry name" value="TYPE-4 URACIL-DNA GLYCOSYLASE"/>
    <property type="match status" value="1"/>
</dbReference>
<evidence type="ECO:0000256" key="3">
    <source>
        <dbReference type="ARBA" id="ARBA00012030"/>
    </source>
</evidence>
<evidence type="ECO:0000256" key="2">
    <source>
        <dbReference type="ARBA" id="ARBA00006521"/>
    </source>
</evidence>
<dbReference type="SUPFAM" id="SSF52141">
    <property type="entry name" value="Uracil-DNA glycosylase-like"/>
    <property type="match status" value="1"/>
</dbReference>
<accession>A0A4R2PIH4</accession>
<dbReference type="Proteomes" id="UP000295399">
    <property type="component" value="Unassembled WGS sequence"/>
</dbReference>
<evidence type="ECO:0000256" key="5">
    <source>
        <dbReference type="ARBA" id="ARBA00022485"/>
    </source>
</evidence>
<proteinExistence type="inferred from homology"/>
<evidence type="ECO:0000256" key="9">
    <source>
        <dbReference type="ARBA" id="ARBA00023004"/>
    </source>
</evidence>
<dbReference type="RefSeq" id="WP_200287362.1">
    <property type="nucleotide sequence ID" value="NZ_JACIGF010000004.1"/>
</dbReference>
<dbReference type="AlphaFoldDB" id="A0A4R2PIH4"/>
<evidence type="ECO:0000256" key="12">
    <source>
        <dbReference type="SAM" id="MobiDB-lite"/>
    </source>
</evidence>
<dbReference type="CDD" id="cd10030">
    <property type="entry name" value="UDG-F4_TTUDGA_SPO1dp_like"/>
    <property type="match status" value="1"/>
</dbReference>
<dbReference type="Gene3D" id="3.40.470.10">
    <property type="entry name" value="Uracil-DNA glycosylase-like domain"/>
    <property type="match status" value="1"/>
</dbReference>
<dbReference type="Pfam" id="PF03167">
    <property type="entry name" value="UDG"/>
    <property type="match status" value="1"/>
</dbReference>
<comment type="similarity">
    <text evidence="2">Belongs to the uracil-DNA glycosylase (UDG) superfamily. Type 4 (UDGa) family.</text>
</comment>
<evidence type="ECO:0000256" key="10">
    <source>
        <dbReference type="ARBA" id="ARBA00023014"/>
    </source>
</evidence>
<dbReference type="InterPro" id="IPR005122">
    <property type="entry name" value="Uracil-DNA_glycosylase-like"/>
</dbReference>
<feature type="compositionally biased region" description="Low complexity" evidence="12">
    <location>
        <begin position="54"/>
        <end position="66"/>
    </location>
</feature>